<feature type="transmembrane region" description="Helical" evidence="1">
    <location>
        <begin position="240"/>
        <end position="263"/>
    </location>
</feature>
<accession>A0ABD5RGE9</accession>
<sequence>MTSTTVPRWQRGSTVLLALLTTAVVLLGFARPDRYPPAIRTQLVVQDVLVLVVGVPALLLGVWYAARGSTAGRVVWLGALAYAAYVWLSTGLQVPFTRFFLAYAGLFALSLFTLIGGVLATDPEALRSALEDRLPDRLYAGALAVIAGGLATLWLAELVPATISATPPALAAETGPQALVSHFLDLTLVVPGLAITAGLLWRKRPWGYTLAGVGVVFGALLAPTITGATVALLFVGSVTVPAVAVVFTVLPAVLAVALAVGYLRSLAGGGHDPADRPAGATDAPR</sequence>
<name>A0ABD5RGE9_9EURY</name>
<feature type="transmembrane region" description="Helical" evidence="1">
    <location>
        <begin position="48"/>
        <end position="66"/>
    </location>
</feature>
<feature type="transmembrane region" description="Helical" evidence="1">
    <location>
        <begin position="100"/>
        <end position="119"/>
    </location>
</feature>
<feature type="transmembrane region" description="Helical" evidence="1">
    <location>
        <begin position="73"/>
        <end position="94"/>
    </location>
</feature>
<keyword evidence="1" id="KW-0812">Transmembrane</keyword>
<comment type="caution">
    <text evidence="2">The sequence shown here is derived from an EMBL/GenBank/DDBJ whole genome shotgun (WGS) entry which is preliminary data.</text>
</comment>
<gene>
    <name evidence="2" type="ORF">ACFPJ5_18330</name>
</gene>
<dbReference type="EMBL" id="JBHSKX010000004">
    <property type="protein sequence ID" value="MFC5368887.1"/>
    <property type="molecule type" value="Genomic_DNA"/>
</dbReference>
<protein>
    <submittedName>
        <fullName evidence="2">Uncharacterized protein</fullName>
    </submittedName>
</protein>
<feature type="transmembrane region" description="Helical" evidence="1">
    <location>
        <begin position="139"/>
        <end position="159"/>
    </location>
</feature>
<evidence type="ECO:0000313" key="3">
    <source>
        <dbReference type="Proteomes" id="UP001596201"/>
    </source>
</evidence>
<evidence type="ECO:0000256" key="1">
    <source>
        <dbReference type="SAM" id="Phobius"/>
    </source>
</evidence>
<keyword evidence="3" id="KW-1185">Reference proteome</keyword>
<evidence type="ECO:0000313" key="2">
    <source>
        <dbReference type="EMBL" id="MFC5368887.1"/>
    </source>
</evidence>
<dbReference type="AlphaFoldDB" id="A0ABD5RGE9"/>
<proteinExistence type="predicted"/>
<feature type="transmembrane region" description="Helical" evidence="1">
    <location>
        <begin position="179"/>
        <end position="201"/>
    </location>
</feature>
<organism evidence="2 3">
    <name type="scientific">Salinirubrum litoreum</name>
    <dbReference type="NCBI Taxonomy" id="1126234"/>
    <lineage>
        <taxon>Archaea</taxon>
        <taxon>Methanobacteriati</taxon>
        <taxon>Methanobacteriota</taxon>
        <taxon>Stenosarchaea group</taxon>
        <taxon>Halobacteria</taxon>
        <taxon>Halobacteriales</taxon>
        <taxon>Haloferacaceae</taxon>
        <taxon>Salinirubrum</taxon>
    </lineage>
</organism>
<keyword evidence="1" id="KW-1133">Transmembrane helix</keyword>
<dbReference type="RefSeq" id="WP_227230946.1">
    <property type="nucleotide sequence ID" value="NZ_JAJCVJ010000003.1"/>
</dbReference>
<feature type="transmembrane region" description="Helical" evidence="1">
    <location>
        <begin position="208"/>
        <end position="234"/>
    </location>
</feature>
<keyword evidence="1" id="KW-0472">Membrane</keyword>
<reference evidence="2 3" key="1">
    <citation type="journal article" date="2019" name="Int. J. Syst. Evol. Microbiol.">
        <title>The Global Catalogue of Microorganisms (GCM) 10K type strain sequencing project: providing services to taxonomists for standard genome sequencing and annotation.</title>
        <authorList>
            <consortium name="The Broad Institute Genomics Platform"/>
            <consortium name="The Broad Institute Genome Sequencing Center for Infectious Disease"/>
            <person name="Wu L."/>
            <person name="Ma J."/>
        </authorList>
    </citation>
    <scope>NUCLEOTIDE SEQUENCE [LARGE SCALE GENOMIC DNA]</scope>
    <source>
        <strain evidence="2 3">CGMCC 1.12237</strain>
    </source>
</reference>
<dbReference type="Proteomes" id="UP001596201">
    <property type="component" value="Unassembled WGS sequence"/>
</dbReference>